<accession>A0A4Y2QBR0</accession>
<dbReference type="AlphaFoldDB" id="A0A4Y2QBR0"/>
<name>A0A4Y2QBR0_ARAVE</name>
<organism evidence="2 3">
    <name type="scientific">Araneus ventricosus</name>
    <name type="common">Orbweaver spider</name>
    <name type="synonym">Epeira ventricosa</name>
    <dbReference type="NCBI Taxonomy" id="182803"/>
    <lineage>
        <taxon>Eukaryota</taxon>
        <taxon>Metazoa</taxon>
        <taxon>Ecdysozoa</taxon>
        <taxon>Arthropoda</taxon>
        <taxon>Chelicerata</taxon>
        <taxon>Arachnida</taxon>
        <taxon>Araneae</taxon>
        <taxon>Araneomorphae</taxon>
        <taxon>Entelegynae</taxon>
        <taxon>Araneoidea</taxon>
        <taxon>Araneidae</taxon>
        <taxon>Araneus</taxon>
    </lineage>
</organism>
<evidence type="ECO:0000313" key="2">
    <source>
        <dbReference type="EMBL" id="GBN60924.1"/>
    </source>
</evidence>
<feature type="region of interest" description="Disordered" evidence="1">
    <location>
        <begin position="1"/>
        <end position="25"/>
    </location>
</feature>
<evidence type="ECO:0000256" key="1">
    <source>
        <dbReference type="SAM" id="MobiDB-lite"/>
    </source>
</evidence>
<evidence type="ECO:0000313" key="3">
    <source>
        <dbReference type="Proteomes" id="UP000499080"/>
    </source>
</evidence>
<proteinExistence type="predicted"/>
<reference evidence="2 3" key="1">
    <citation type="journal article" date="2019" name="Sci. Rep.">
        <title>Orb-weaving spider Araneus ventricosus genome elucidates the spidroin gene catalogue.</title>
        <authorList>
            <person name="Kono N."/>
            <person name="Nakamura H."/>
            <person name="Ohtoshi R."/>
            <person name="Moran D.A.P."/>
            <person name="Shinohara A."/>
            <person name="Yoshida Y."/>
            <person name="Fujiwara M."/>
            <person name="Mori M."/>
            <person name="Tomita M."/>
            <person name="Arakawa K."/>
        </authorList>
    </citation>
    <scope>NUCLEOTIDE SEQUENCE [LARGE SCALE GENOMIC DNA]</scope>
</reference>
<feature type="compositionally biased region" description="Polar residues" evidence="1">
    <location>
        <begin position="14"/>
        <end position="25"/>
    </location>
</feature>
<sequence>MHDNTRRCIKSNEGYGSQRSRSPQSDYDLEIAEKMKLSINIPITSENRDILILQVNLISVEHRIHYTHRRIESFYFLTMGLSVTENMTAGVRHYPPPHLQ</sequence>
<comment type="caution">
    <text evidence="2">The sequence shown here is derived from an EMBL/GenBank/DDBJ whole genome shotgun (WGS) entry which is preliminary data.</text>
</comment>
<dbReference type="EMBL" id="BGPR01013490">
    <property type="protein sequence ID" value="GBN60924.1"/>
    <property type="molecule type" value="Genomic_DNA"/>
</dbReference>
<keyword evidence="3" id="KW-1185">Reference proteome</keyword>
<gene>
    <name evidence="2" type="ORF">AVEN_241722_1</name>
</gene>
<protein>
    <submittedName>
        <fullName evidence="2">Uncharacterized protein</fullName>
    </submittedName>
</protein>
<dbReference type="Proteomes" id="UP000499080">
    <property type="component" value="Unassembled WGS sequence"/>
</dbReference>